<proteinExistence type="predicted"/>
<organism evidence="1 2">
    <name type="scientific">Catenulispora subtropica</name>
    <dbReference type="NCBI Taxonomy" id="450798"/>
    <lineage>
        <taxon>Bacteria</taxon>
        <taxon>Bacillati</taxon>
        <taxon>Actinomycetota</taxon>
        <taxon>Actinomycetes</taxon>
        <taxon>Catenulisporales</taxon>
        <taxon>Catenulisporaceae</taxon>
        <taxon>Catenulispora</taxon>
    </lineage>
</organism>
<evidence type="ECO:0000313" key="1">
    <source>
        <dbReference type="EMBL" id="GAA1949086.1"/>
    </source>
</evidence>
<keyword evidence="2" id="KW-1185">Reference proteome</keyword>
<name>A0ABN2QBV2_9ACTN</name>
<dbReference type="EMBL" id="BAAAQM010000001">
    <property type="protein sequence ID" value="GAA1949086.1"/>
    <property type="molecule type" value="Genomic_DNA"/>
</dbReference>
<protein>
    <recommendedName>
        <fullName evidence="3">SseB protein N-terminal domain-containing protein</fullName>
    </recommendedName>
</protein>
<evidence type="ECO:0008006" key="3">
    <source>
        <dbReference type="Google" id="ProtNLM"/>
    </source>
</evidence>
<reference evidence="1 2" key="1">
    <citation type="journal article" date="2019" name="Int. J. Syst. Evol. Microbiol.">
        <title>The Global Catalogue of Microorganisms (GCM) 10K type strain sequencing project: providing services to taxonomists for standard genome sequencing and annotation.</title>
        <authorList>
            <consortium name="The Broad Institute Genomics Platform"/>
            <consortium name="The Broad Institute Genome Sequencing Center for Infectious Disease"/>
            <person name="Wu L."/>
            <person name="Ma J."/>
        </authorList>
    </citation>
    <scope>NUCLEOTIDE SEQUENCE [LARGE SCALE GENOMIC DNA]</scope>
    <source>
        <strain evidence="1 2">JCM 16013</strain>
    </source>
</reference>
<dbReference type="Proteomes" id="UP001499854">
    <property type="component" value="Unassembled WGS sequence"/>
</dbReference>
<comment type="caution">
    <text evidence="1">The sequence shown here is derived from an EMBL/GenBank/DDBJ whole genome shotgun (WGS) entry which is preliminary data.</text>
</comment>
<evidence type="ECO:0000313" key="2">
    <source>
        <dbReference type="Proteomes" id="UP001499854"/>
    </source>
</evidence>
<sequence length="279" mass="29909">MDAAGRALRRRDWVGACLSPSVEYVTERWETIDAINAARAAMEAALGWERPAAWGLSTPDGAVVRANVRGGYLPGVVLASVVGHRAGSGAYALTAEQIAHAVALAEPAEACTEVEHPNIAALRLLGDGAVVVFVAEEDLVGDPEDEQVAGLLAEIRRGRQENEDGTTTLWRPIGPSELALLRLDGFRAWPPRLAEQPIFYPVLNEEYATTIARDWNVAASGTGYVTRFRVETATARRYPTQVAGGAGHLELWVPAEELEAFNAAIVGRIEIVAEYSAGV</sequence>
<accession>A0ABN2QBV2</accession>
<gene>
    <name evidence="1" type="ORF">GCM10009838_00180</name>
</gene>